<dbReference type="AlphaFoldDB" id="A0A4R5KBF8"/>
<dbReference type="Proteomes" id="UP000295636">
    <property type="component" value="Unassembled WGS sequence"/>
</dbReference>
<gene>
    <name evidence="3" type="ORF">E1757_30395</name>
</gene>
<comment type="caution">
    <text evidence="3">The sequence shown here is derived from an EMBL/GenBank/DDBJ whole genome shotgun (WGS) entry which is preliminary data.</text>
</comment>
<accession>A0A4R5KBF8</accession>
<feature type="compositionally biased region" description="Polar residues" evidence="1">
    <location>
        <begin position="37"/>
        <end position="46"/>
    </location>
</feature>
<keyword evidence="2" id="KW-0732">Signal</keyword>
<evidence type="ECO:0000256" key="1">
    <source>
        <dbReference type="SAM" id="MobiDB-lite"/>
    </source>
</evidence>
<feature type="compositionally biased region" description="Basic and acidic residues" evidence="1">
    <location>
        <begin position="47"/>
        <end position="56"/>
    </location>
</feature>
<evidence type="ECO:0000256" key="2">
    <source>
        <dbReference type="SAM" id="SignalP"/>
    </source>
</evidence>
<organism evidence="3 4">
    <name type="scientific">Paenibacillus piri</name>
    <dbReference type="NCBI Taxonomy" id="2547395"/>
    <lineage>
        <taxon>Bacteria</taxon>
        <taxon>Bacillati</taxon>
        <taxon>Bacillota</taxon>
        <taxon>Bacilli</taxon>
        <taxon>Bacillales</taxon>
        <taxon>Paenibacillaceae</taxon>
        <taxon>Paenibacillus</taxon>
    </lineage>
</organism>
<evidence type="ECO:0008006" key="5">
    <source>
        <dbReference type="Google" id="ProtNLM"/>
    </source>
</evidence>
<name>A0A4R5KBF8_9BACL</name>
<feature type="chain" id="PRO_5020954305" description="LysM domain-containing protein" evidence="2">
    <location>
        <begin position="31"/>
        <end position="349"/>
    </location>
</feature>
<dbReference type="OrthoDB" id="2080113at2"/>
<sequence>MKPFEKKILTGAIAASFLLGGAGLLTHANAEDAGTTGPATSAVTKKNQGERGQEKRQGFEFRSGNVIKETAALLGVDATVVMDELKQGKSLLQLAQDKGLTKEDYLQKLTEAEKEAIAAAVTAGKLTQEQADKQTANLTDRLTKEIENAGFGKGGKLPGGPGIGKEAGFRGGNILKETATLLGVDESAVQEALKAGKTLSQFAQEKGLSEADYLQKLTDAQNKSIDEAVSAGKLTQEQADKAKTALADRLKKEITSTNQKGFEGKGGFGGKGGFDGKRGFGGLGDPEALAKAADATAEELKTGMSAGKSLVEIAQEKGIGEDQLIANIKDGLTDQIKQFVEMKKQPRGN</sequence>
<feature type="region of interest" description="Disordered" evidence="1">
    <location>
        <begin position="31"/>
        <end position="56"/>
    </location>
</feature>
<protein>
    <recommendedName>
        <fullName evidence="5">LysM domain-containing protein</fullName>
    </recommendedName>
</protein>
<feature type="signal peptide" evidence="2">
    <location>
        <begin position="1"/>
        <end position="30"/>
    </location>
</feature>
<evidence type="ECO:0000313" key="4">
    <source>
        <dbReference type="Proteomes" id="UP000295636"/>
    </source>
</evidence>
<reference evidence="3 4" key="1">
    <citation type="submission" date="2019-03" db="EMBL/GenBank/DDBJ databases">
        <title>This is whole genome sequence of Paenibacillus sp MS74 strain.</title>
        <authorList>
            <person name="Trinh H.N."/>
        </authorList>
    </citation>
    <scope>NUCLEOTIDE SEQUENCE [LARGE SCALE GENOMIC DNA]</scope>
    <source>
        <strain evidence="3 4">MS74</strain>
    </source>
</reference>
<proteinExistence type="predicted"/>
<keyword evidence="4" id="KW-1185">Reference proteome</keyword>
<dbReference type="RefSeq" id="WP_133235364.1">
    <property type="nucleotide sequence ID" value="NZ_SMRT01000021.1"/>
</dbReference>
<evidence type="ECO:0000313" key="3">
    <source>
        <dbReference type="EMBL" id="TDF92376.1"/>
    </source>
</evidence>
<dbReference type="EMBL" id="SMRT01000021">
    <property type="protein sequence ID" value="TDF92376.1"/>
    <property type="molecule type" value="Genomic_DNA"/>
</dbReference>